<evidence type="ECO:0000313" key="2">
    <source>
        <dbReference type="EMBL" id="MCQ9210350.1"/>
    </source>
</evidence>
<sequence length="107" mass="11924">MAKCNKKVVWLGIGIAVAAASAALLLASNDETQEKITAFINKQKVKSYVRDNLNGNEKAMKMIDNMNDGDINKFMSLLAKTSDLKDNFLDNVESAKDFLVEKKKHLF</sequence>
<reference evidence="2" key="1">
    <citation type="submission" date="2022-07" db="EMBL/GenBank/DDBJ databases">
        <authorList>
            <person name="Jung M.-Y."/>
            <person name="Lee M."/>
        </authorList>
    </citation>
    <scope>NUCLEOTIDE SEQUENCE</scope>
    <source>
        <strain evidence="2">S8</strain>
    </source>
</reference>
<organism evidence="2 3">
    <name type="scientific">Granulicatella seriolae</name>
    <dbReference type="NCBI Taxonomy" id="2967226"/>
    <lineage>
        <taxon>Bacteria</taxon>
        <taxon>Bacillati</taxon>
        <taxon>Bacillota</taxon>
        <taxon>Bacilli</taxon>
        <taxon>Lactobacillales</taxon>
        <taxon>Carnobacteriaceae</taxon>
        <taxon>Granulicatella</taxon>
    </lineage>
</organism>
<proteinExistence type="predicted"/>
<feature type="chain" id="PRO_5045603178" evidence="1">
    <location>
        <begin position="23"/>
        <end position="107"/>
    </location>
</feature>
<feature type="signal peptide" evidence="1">
    <location>
        <begin position="1"/>
        <end position="22"/>
    </location>
</feature>
<gene>
    <name evidence="2" type="ORF">NPA36_07280</name>
</gene>
<dbReference type="RefSeq" id="WP_256945463.1">
    <property type="nucleotide sequence ID" value="NZ_JANHNZ010000007.1"/>
</dbReference>
<reference evidence="2" key="3">
    <citation type="journal article" date="2023" name="Microbiol. Resour. Announc.">
        <title>Draft Genome Sequence of Granulicatella sp. Strain S8, Isolated from a Marine Fish, Seriola quinqueradiata.</title>
        <authorList>
            <person name="Lee M."/>
            <person name="Farooq A."/>
            <person name="Jeong J.B."/>
            <person name="Jung M.Y."/>
        </authorList>
    </citation>
    <scope>NUCLEOTIDE SEQUENCE</scope>
    <source>
        <strain evidence="2">S8</strain>
    </source>
</reference>
<dbReference type="Proteomes" id="UP001059480">
    <property type="component" value="Unassembled WGS sequence"/>
</dbReference>
<dbReference type="EMBL" id="JANHNZ010000007">
    <property type="protein sequence ID" value="MCQ9210350.1"/>
    <property type="molecule type" value="Genomic_DNA"/>
</dbReference>
<evidence type="ECO:0000256" key="1">
    <source>
        <dbReference type="SAM" id="SignalP"/>
    </source>
</evidence>
<accession>A0ABT1WQL1</accession>
<keyword evidence="3" id="KW-1185">Reference proteome</keyword>
<comment type="caution">
    <text evidence="2">The sequence shown here is derived from an EMBL/GenBank/DDBJ whole genome shotgun (WGS) entry which is preliminary data.</text>
</comment>
<keyword evidence="1" id="KW-0732">Signal</keyword>
<name>A0ABT1WQL1_9LACT</name>
<evidence type="ECO:0000313" key="3">
    <source>
        <dbReference type="Proteomes" id="UP001059480"/>
    </source>
</evidence>
<reference evidence="2" key="2">
    <citation type="journal article" date="2023" name="Curr. Microbiol.">
        <title>Granulicatella seriolae sp. nov., a Novel Facultative Anaerobe Isolated from Yellowtail Marine Fish.</title>
        <authorList>
            <person name="Lee M."/>
            <person name="Choi Y.J."/>
            <person name="Farooq A."/>
            <person name="Jeong J.B."/>
            <person name="Jung M.Y."/>
        </authorList>
    </citation>
    <scope>NUCLEOTIDE SEQUENCE</scope>
    <source>
        <strain evidence="2">S8</strain>
    </source>
</reference>
<protein>
    <submittedName>
        <fullName evidence="2">Uncharacterized protein</fullName>
    </submittedName>
</protein>